<dbReference type="Pfam" id="PF01266">
    <property type="entry name" value="DAO"/>
    <property type="match status" value="1"/>
</dbReference>
<feature type="domain" description="FAD dependent oxidoreductase" evidence="2">
    <location>
        <begin position="69"/>
        <end position="419"/>
    </location>
</feature>
<evidence type="ECO:0000256" key="1">
    <source>
        <dbReference type="ARBA" id="ARBA00023002"/>
    </source>
</evidence>
<evidence type="ECO:0000313" key="3">
    <source>
        <dbReference type="EMBL" id="TCV04562.1"/>
    </source>
</evidence>
<dbReference type="PANTHER" id="PTHR13847">
    <property type="entry name" value="SARCOSINE DEHYDROGENASE-RELATED"/>
    <property type="match status" value="1"/>
</dbReference>
<evidence type="ECO:0000259" key="2">
    <source>
        <dbReference type="Pfam" id="PF01266"/>
    </source>
</evidence>
<dbReference type="SUPFAM" id="SSF51905">
    <property type="entry name" value="FAD/NAD(P)-binding domain"/>
    <property type="match status" value="1"/>
</dbReference>
<dbReference type="EMBL" id="SMBU01000001">
    <property type="protein sequence ID" value="TCV04562.1"/>
    <property type="molecule type" value="Genomic_DNA"/>
</dbReference>
<dbReference type="GO" id="GO:0016491">
    <property type="term" value="F:oxidoreductase activity"/>
    <property type="evidence" value="ECO:0007669"/>
    <property type="project" value="UniProtKB-KW"/>
</dbReference>
<evidence type="ECO:0000313" key="4">
    <source>
        <dbReference type="Proteomes" id="UP000295110"/>
    </source>
</evidence>
<accession>A0A4R3VKW3</accession>
<dbReference type="InterPro" id="IPR036188">
    <property type="entry name" value="FAD/NAD-bd_sf"/>
</dbReference>
<keyword evidence="1" id="KW-0560">Oxidoreductase</keyword>
<dbReference type="GO" id="GO:0005737">
    <property type="term" value="C:cytoplasm"/>
    <property type="evidence" value="ECO:0007669"/>
    <property type="project" value="TreeGrafter"/>
</dbReference>
<dbReference type="PANTHER" id="PTHR13847:SF281">
    <property type="entry name" value="FAD DEPENDENT OXIDOREDUCTASE DOMAIN-CONTAINING PROTEIN"/>
    <property type="match status" value="1"/>
</dbReference>
<organism evidence="3 4">
    <name type="scientific">Roseateles saccharophilus</name>
    <name type="common">Pseudomonas saccharophila</name>
    <dbReference type="NCBI Taxonomy" id="304"/>
    <lineage>
        <taxon>Bacteria</taxon>
        <taxon>Pseudomonadati</taxon>
        <taxon>Pseudomonadota</taxon>
        <taxon>Betaproteobacteria</taxon>
        <taxon>Burkholderiales</taxon>
        <taxon>Sphaerotilaceae</taxon>
        <taxon>Roseateles</taxon>
    </lineage>
</organism>
<dbReference type="Gene3D" id="3.30.9.10">
    <property type="entry name" value="D-Amino Acid Oxidase, subunit A, domain 2"/>
    <property type="match status" value="1"/>
</dbReference>
<protein>
    <submittedName>
        <fullName evidence="3">Glycine/D-amino acid oxidase-like deaminating enzyme</fullName>
    </submittedName>
</protein>
<reference evidence="3 4" key="1">
    <citation type="submission" date="2019-03" db="EMBL/GenBank/DDBJ databases">
        <title>Genomic Encyclopedia of Type Strains, Phase IV (KMG-IV): sequencing the most valuable type-strain genomes for metagenomic binning, comparative biology and taxonomic classification.</title>
        <authorList>
            <person name="Goeker M."/>
        </authorList>
    </citation>
    <scope>NUCLEOTIDE SEQUENCE [LARGE SCALE GENOMIC DNA]</scope>
    <source>
        <strain evidence="3 4">DSM 654</strain>
    </source>
</reference>
<gene>
    <name evidence="3" type="ORF">EV671_1001318</name>
</gene>
<name>A0A4R3VKW3_ROSSA</name>
<keyword evidence="4" id="KW-1185">Reference proteome</keyword>
<dbReference type="InterPro" id="IPR006076">
    <property type="entry name" value="FAD-dep_OxRdtase"/>
</dbReference>
<dbReference type="Proteomes" id="UP000295110">
    <property type="component" value="Unassembled WGS sequence"/>
</dbReference>
<proteinExistence type="predicted"/>
<sequence>MTHGPIKSENTHKETTLPMPSTVFERLAPAPHLIDAALAGSVQRTYWLDELPGRRAFPALEGSAPAGLAIVGGGYLGLWTAILAKERHPELDVVLLEADRIGGAASGRNGGFCEASITHGEENALQRWPEEVDQLRALGEQNLDEFEATLRRYQIDCDFERTGVLTVAVEPHQAEQLRAHDDGHLSQDDVRAEVNSPTYLAGLWEREGCALVHPGKLAVGLTQVASELGVRLFEQSPVKGMASKGAKMRLATPTGTVLADRVVLATNAFPSLLKRFRFHTVPVYDYVLMTEQLSAAQLEAVGWRHRQGIADMGNQFHYYRLTRDNRILFGGFDAIYHFGGKVRPEHEARPESFRRLASHFLTTFPQLQGIRFTHRWAGAIDTSSRFCAFFVQSHGGRVAQATGFTGLGVGATRFAANVLLDRLFRLDTERTRLRMVREVPMPFPPEPIAFAVISAVRRALNKADHNHGKRGPLLRVLDALGLGFDS</sequence>
<dbReference type="Gene3D" id="3.50.50.60">
    <property type="entry name" value="FAD/NAD(P)-binding domain"/>
    <property type="match status" value="1"/>
</dbReference>
<dbReference type="AlphaFoldDB" id="A0A4R3VKW3"/>
<comment type="caution">
    <text evidence="3">The sequence shown here is derived from an EMBL/GenBank/DDBJ whole genome shotgun (WGS) entry which is preliminary data.</text>
</comment>